<dbReference type="InterPro" id="IPR000536">
    <property type="entry name" value="Nucl_hrmn_rcpt_lig-bd"/>
</dbReference>
<feature type="domain" description="NR LBD" evidence="6">
    <location>
        <begin position="48"/>
        <end position="179"/>
    </location>
</feature>
<dbReference type="PROSITE" id="PS51843">
    <property type="entry name" value="NR_LBD"/>
    <property type="match status" value="1"/>
</dbReference>
<dbReference type="PANTHER" id="PTHR45805">
    <property type="entry name" value="NUCLEAR HORMONE RECEPTOR HR3-RELATED"/>
    <property type="match status" value="1"/>
</dbReference>
<dbReference type="GO" id="GO:0005634">
    <property type="term" value="C:nucleus"/>
    <property type="evidence" value="ECO:0007669"/>
    <property type="project" value="UniProtKB-SubCell"/>
</dbReference>
<proteinExistence type="predicted"/>
<dbReference type="AlphaFoldDB" id="A0A4Y2MBC1"/>
<dbReference type="EMBL" id="BGPR01007050">
    <property type="protein sequence ID" value="GBN23873.1"/>
    <property type="molecule type" value="Genomic_DNA"/>
</dbReference>
<evidence type="ECO:0000256" key="1">
    <source>
        <dbReference type="ARBA" id="ARBA00004123"/>
    </source>
</evidence>
<feature type="region of interest" description="Disordered" evidence="5">
    <location>
        <begin position="1"/>
        <end position="23"/>
    </location>
</feature>
<keyword evidence="4 7" id="KW-0675">Receptor</keyword>
<evidence type="ECO:0000256" key="3">
    <source>
        <dbReference type="ARBA" id="ARBA00023163"/>
    </source>
</evidence>
<evidence type="ECO:0000313" key="7">
    <source>
        <dbReference type="EMBL" id="GBN23873.1"/>
    </source>
</evidence>
<dbReference type="PANTHER" id="PTHR45805:SF2">
    <property type="entry name" value="NUCLEAR HORMONE RECEPTOR HR3-RELATED"/>
    <property type="match status" value="1"/>
</dbReference>
<dbReference type="Gene3D" id="1.10.565.10">
    <property type="entry name" value="Retinoid X Receptor"/>
    <property type="match status" value="1"/>
</dbReference>
<feature type="compositionally biased region" description="Low complexity" evidence="5">
    <location>
        <begin position="9"/>
        <end position="23"/>
    </location>
</feature>
<accession>A0A4Y2MBC1</accession>
<dbReference type="PRINTS" id="PR00398">
    <property type="entry name" value="STRDHORMONER"/>
</dbReference>
<evidence type="ECO:0000313" key="8">
    <source>
        <dbReference type="Proteomes" id="UP000499080"/>
    </source>
</evidence>
<keyword evidence="3" id="KW-0804">Transcription</keyword>
<evidence type="ECO:0000256" key="2">
    <source>
        <dbReference type="ARBA" id="ARBA00023015"/>
    </source>
</evidence>
<reference evidence="7 8" key="1">
    <citation type="journal article" date="2019" name="Sci. Rep.">
        <title>Orb-weaving spider Araneus ventricosus genome elucidates the spidroin gene catalogue.</title>
        <authorList>
            <person name="Kono N."/>
            <person name="Nakamura H."/>
            <person name="Ohtoshi R."/>
            <person name="Moran D.A.P."/>
            <person name="Shinohara A."/>
            <person name="Yoshida Y."/>
            <person name="Fujiwara M."/>
            <person name="Mori M."/>
            <person name="Tomita M."/>
            <person name="Arakawa K."/>
        </authorList>
    </citation>
    <scope>NUCLEOTIDE SEQUENCE [LARGE SCALE GENOMIC DNA]</scope>
</reference>
<sequence>MHRTRVHSSKPNSSSSSPATTNSKQWCIGSSDSEVLQSWIIFLFYGMGPELLTKTLTEAHTRTCLYSSDQVAEIMKKPPDVGSILLYKSMDHEQLWLDCAQKLTNIIQQIIEFAKMVPGFMKLSQDDQILLLKADILLNVEEGDNEDVIEFPLEEMNNNCPIELRMTSCSEPVGGWGAT</sequence>
<dbReference type="GO" id="GO:0004879">
    <property type="term" value="F:nuclear receptor activity"/>
    <property type="evidence" value="ECO:0007669"/>
    <property type="project" value="TreeGrafter"/>
</dbReference>
<name>A0A4Y2MBC1_ARAVE</name>
<dbReference type="InterPro" id="IPR035500">
    <property type="entry name" value="NHR-like_dom_sf"/>
</dbReference>
<dbReference type="Proteomes" id="UP000499080">
    <property type="component" value="Unassembled WGS sequence"/>
</dbReference>
<evidence type="ECO:0000256" key="5">
    <source>
        <dbReference type="SAM" id="MobiDB-lite"/>
    </source>
</evidence>
<comment type="subcellular location">
    <subcellularLocation>
        <location evidence="1">Nucleus</location>
    </subcellularLocation>
</comment>
<organism evidence="7 8">
    <name type="scientific">Araneus ventricosus</name>
    <name type="common">Orbweaver spider</name>
    <name type="synonym">Epeira ventricosa</name>
    <dbReference type="NCBI Taxonomy" id="182803"/>
    <lineage>
        <taxon>Eukaryota</taxon>
        <taxon>Metazoa</taxon>
        <taxon>Ecdysozoa</taxon>
        <taxon>Arthropoda</taxon>
        <taxon>Chelicerata</taxon>
        <taxon>Arachnida</taxon>
        <taxon>Araneae</taxon>
        <taxon>Araneomorphae</taxon>
        <taxon>Entelegynae</taxon>
        <taxon>Araneoidea</taxon>
        <taxon>Araneidae</taxon>
        <taxon>Araneus</taxon>
    </lineage>
</organism>
<dbReference type="GO" id="GO:0000978">
    <property type="term" value="F:RNA polymerase II cis-regulatory region sequence-specific DNA binding"/>
    <property type="evidence" value="ECO:0007669"/>
    <property type="project" value="TreeGrafter"/>
</dbReference>
<dbReference type="InterPro" id="IPR001723">
    <property type="entry name" value="Nuclear_hrmn_rcpt"/>
</dbReference>
<evidence type="ECO:0000256" key="4">
    <source>
        <dbReference type="ARBA" id="ARBA00023170"/>
    </source>
</evidence>
<comment type="caution">
    <text evidence="7">The sequence shown here is derived from an EMBL/GenBank/DDBJ whole genome shotgun (WGS) entry which is preliminary data.</text>
</comment>
<keyword evidence="2" id="KW-0805">Transcription regulation</keyword>
<evidence type="ECO:0000259" key="6">
    <source>
        <dbReference type="PROSITE" id="PS51843"/>
    </source>
</evidence>
<dbReference type="SUPFAM" id="SSF48508">
    <property type="entry name" value="Nuclear receptor ligand-binding domain"/>
    <property type="match status" value="1"/>
</dbReference>
<gene>
    <name evidence="7" type="primary">HR3</name>
    <name evidence="7" type="ORF">AVEN_105890_1</name>
</gene>
<protein>
    <submittedName>
        <fullName evidence="7">Putative nuclear hormone receptor HR3</fullName>
    </submittedName>
</protein>
<keyword evidence="8" id="KW-1185">Reference proteome</keyword>
<dbReference type="OrthoDB" id="8832025at2759"/>